<comment type="caution">
    <text evidence="9">The sequence shown here is derived from an EMBL/GenBank/DDBJ whole genome shotgun (WGS) entry which is preliminary data.</text>
</comment>
<dbReference type="InterPro" id="IPR021896">
    <property type="entry name" value="THAP9-like_HTH"/>
</dbReference>
<dbReference type="InterPro" id="IPR048366">
    <property type="entry name" value="TNP-like_GBD"/>
</dbReference>
<evidence type="ECO:0000256" key="2">
    <source>
        <dbReference type="ARBA" id="ARBA00022771"/>
    </source>
</evidence>
<dbReference type="PANTHER" id="PTHR33480:SF1">
    <property type="entry name" value="TYR RECOMBINASE DOMAIN-CONTAINING PROTEIN"/>
    <property type="match status" value="1"/>
</dbReference>
<dbReference type="Pfam" id="PF12017">
    <property type="entry name" value="Tnp_P_element"/>
    <property type="match status" value="1"/>
</dbReference>
<evidence type="ECO:0000256" key="6">
    <source>
        <dbReference type="SAM" id="Coils"/>
    </source>
</evidence>
<dbReference type="Gene3D" id="6.20.210.20">
    <property type="entry name" value="THAP domain"/>
    <property type="match status" value="1"/>
</dbReference>
<dbReference type="GO" id="GO:0003677">
    <property type="term" value="F:DNA binding"/>
    <property type="evidence" value="ECO:0007669"/>
    <property type="project" value="UniProtKB-UniRule"/>
</dbReference>
<sequence length="1507" mass="172403">ILCINSFSKTYANLTSVPIPINNEILTSDISVEEDSGSSYKPYENNCVSSESQCSDKTYNSSLPKSPVKLDKSSLNDESISEHEEFTQIEATKSEMKQKFTKKPKNFNILATVEVSKKSGLPGKRLWDKKDLCIFCEEQVTNLTRHMQRKHGEEIEVAQFLALKKGSNERKKLIDQLRKRGNFFNNISDMPKMKPVRRPNQFSEQPQATDYLPCTFCYGLYKKNYLRRHTKVCSLKKNSVEGTQRRKVQAESQSLLVAFESEYTKLVEQVFPRMAPDNISLVVKNDPLIRAFGTRYLKCHKEKHLITVVSNKIRELGRFLMAMRQNCDTLLTLQDCLTPNLFDIIIKSTKQIAGYDSKTDSFGAPSLVLKIGTSLKQCCDIAEYMILKKSPLLRPVKDTDISDIKTSYELATNASKELYQKKWNKPALLPLTSDIKIFRDHLVLEQKNAIQKLKINPIDIVAYKSLQETILAQLILLNRKRAGEVQRILLSTYLNTPIEALQEEIASSLSKVENELTKKFKRIVIRGKRGRGVPILFTPKLQKAISVLISIRKTICNKNNEYLFSIPNTDNSCLRASETVRKLALASGAKNPSAITSTKLRKQVATVAQLLNFTEGDVEQLANFMGHSKEVHKTFYRLPENVFQVVKVSKFLLMMEKGDASHYRGKNLDDINVDRLVSEESTDVYIILDTELRLSCEAQINILICIRHVFVSCVAFGCLNRFEPGKSIHFFRFPIKNEELTRLWVNAIRRKNFNPTQWSRICSVHFTENDFMIRPGADRPLLKINAVPSVFPSFPTYYQSKNKKPRKPPILRTITNEVPIPADESNVDNTCLEVDNTPTFTDVEVQTSNTYTTEVKLRRRIKSLREKLRRKTNKINNMADLIKKLKNKGHIDLEQQNVILNNFNDSVIDLFKNESKNSNKTTGRRYTKEMKQLALTLHYYSPKAYNFCRTILSLPHPSSITNWTSSVNAEPGFFQEVFTFIKKSIPPEDYDCNLVFDAVAIRKKIIYDSNHDRFLGYCDFGNIQVESQETEATEALKFPIGYFLQCKSSASVQAGLIKTAITMASEVGVRVWSVICDGTSANLSTMKQLGCKIKGSYSEIVEYFFVPGIDRKICYVPDACHNIKLARNTLATYRELKSDDGVINWEYIQKLKNAQENIGVNLANKLTATHMEWKKNIMKVKLAAQTLSSSVADALEFFQSAETVKFIRTIDRIFDFLNTRNPYGKGYKKPLYKSDIGNMKKTIIPLVDYLLSLTNINGTLICDTPRRTFIIGFAVAVKSVFSIAEELLNNFDYKYFLAYKLSQDHIEILFSKIRQRFGHNNNPNVLEFRTAMKQILLKNSVTSSYAANCMAFDKSSNESVFEIRWAKRNSADTSYLHDESILEETEKEEEIPDIFMNEADGFRMVKENILYYICGFIVRRISKKIDCFTCCENLLEKINEHNYAILNENSKLVAIKNRGGLVKSSSFVVKVVKFVEKTLIDLTFNFKSIKMLNSSLTSKIIIFAKNY</sequence>
<dbReference type="GO" id="GO:0008270">
    <property type="term" value="F:zinc ion binding"/>
    <property type="evidence" value="ECO:0007669"/>
    <property type="project" value="UniProtKB-KW"/>
</dbReference>
<dbReference type="EMBL" id="VUJU01008656">
    <property type="protein sequence ID" value="KAF0727513.1"/>
    <property type="molecule type" value="Genomic_DNA"/>
</dbReference>
<evidence type="ECO:0000256" key="4">
    <source>
        <dbReference type="ARBA" id="ARBA00023125"/>
    </source>
</evidence>
<evidence type="ECO:0000313" key="9">
    <source>
        <dbReference type="EMBL" id="KAF0727513.1"/>
    </source>
</evidence>
<feature type="domain" description="THAP-type" evidence="8">
    <location>
        <begin position="709"/>
        <end position="791"/>
    </location>
</feature>
<organism evidence="9 10">
    <name type="scientific">Aphis craccivora</name>
    <name type="common">Cowpea aphid</name>
    <dbReference type="NCBI Taxonomy" id="307492"/>
    <lineage>
        <taxon>Eukaryota</taxon>
        <taxon>Metazoa</taxon>
        <taxon>Ecdysozoa</taxon>
        <taxon>Arthropoda</taxon>
        <taxon>Hexapoda</taxon>
        <taxon>Insecta</taxon>
        <taxon>Pterygota</taxon>
        <taxon>Neoptera</taxon>
        <taxon>Paraneoptera</taxon>
        <taxon>Hemiptera</taxon>
        <taxon>Sternorrhyncha</taxon>
        <taxon>Aphidomorpha</taxon>
        <taxon>Aphidoidea</taxon>
        <taxon>Aphididae</taxon>
        <taxon>Aphidini</taxon>
        <taxon>Aphis</taxon>
        <taxon>Aphis</taxon>
    </lineage>
</organism>
<dbReference type="InterPro" id="IPR038441">
    <property type="entry name" value="THAP_Znf_sf"/>
</dbReference>
<keyword evidence="10" id="KW-1185">Reference proteome</keyword>
<dbReference type="Pfam" id="PF21788">
    <property type="entry name" value="TNP-like_GBD"/>
    <property type="match status" value="1"/>
</dbReference>
<feature type="coiled-coil region" evidence="6">
    <location>
        <begin position="854"/>
        <end position="888"/>
    </location>
</feature>
<keyword evidence="1" id="KW-0479">Metal-binding</keyword>
<dbReference type="PROSITE" id="PS50950">
    <property type="entry name" value="ZF_THAP"/>
    <property type="match status" value="1"/>
</dbReference>
<reference evidence="9 10" key="1">
    <citation type="submission" date="2019-08" db="EMBL/GenBank/DDBJ databases">
        <title>Whole genome of Aphis craccivora.</title>
        <authorList>
            <person name="Voronova N.V."/>
            <person name="Shulinski R.S."/>
            <person name="Bandarenka Y.V."/>
            <person name="Zhorov D.G."/>
            <person name="Warner D."/>
        </authorList>
    </citation>
    <scope>NUCLEOTIDE SEQUENCE [LARGE SCALE GENOMIC DNA]</scope>
    <source>
        <strain evidence="9">180601</strain>
        <tissue evidence="9">Whole Body</tissue>
    </source>
</reference>
<evidence type="ECO:0000259" key="8">
    <source>
        <dbReference type="PROSITE" id="PS50950"/>
    </source>
</evidence>
<accession>A0A6G0WJW8</accession>
<dbReference type="SMART" id="SM00692">
    <property type="entry name" value="DM3"/>
    <property type="match status" value="1"/>
</dbReference>
<dbReference type="OrthoDB" id="6626183at2759"/>
<evidence type="ECO:0000256" key="3">
    <source>
        <dbReference type="ARBA" id="ARBA00022833"/>
    </source>
</evidence>
<dbReference type="PANTHER" id="PTHR33480">
    <property type="entry name" value="SET DOMAIN-CONTAINING PROTEIN-RELATED"/>
    <property type="match status" value="1"/>
</dbReference>
<dbReference type="InterPro" id="IPR006612">
    <property type="entry name" value="THAP_Znf"/>
</dbReference>
<protein>
    <recommendedName>
        <fullName evidence="8">THAP-type domain-containing protein</fullName>
    </recommendedName>
</protein>
<dbReference type="Proteomes" id="UP000478052">
    <property type="component" value="Unassembled WGS sequence"/>
</dbReference>
<dbReference type="InterPro" id="IPR048367">
    <property type="entry name" value="TNP-like_RNaseH_C"/>
</dbReference>
<feature type="non-terminal residue" evidence="9">
    <location>
        <position position="1507"/>
    </location>
</feature>
<feature type="compositionally biased region" description="Basic and acidic residues" evidence="7">
    <location>
        <begin position="68"/>
        <end position="82"/>
    </location>
</feature>
<dbReference type="SMART" id="SM00980">
    <property type="entry name" value="THAP"/>
    <property type="match status" value="1"/>
</dbReference>
<evidence type="ECO:0000256" key="1">
    <source>
        <dbReference type="ARBA" id="ARBA00022723"/>
    </source>
</evidence>
<dbReference type="Pfam" id="PF05485">
    <property type="entry name" value="THAP"/>
    <property type="match status" value="1"/>
</dbReference>
<keyword evidence="4 5" id="KW-0238">DNA-binding</keyword>
<keyword evidence="6" id="KW-0175">Coiled coil</keyword>
<dbReference type="SUPFAM" id="SSF57716">
    <property type="entry name" value="Glucocorticoid receptor-like (DNA-binding domain)"/>
    <property type="match status" value="1"/>
</dbReference>
<keyword evidence="3" id="KW-0862">Zinc</keyword>
<evidence type="ECO:0000256" key="7">
    <source>
        <dbReference type="SAM" id="MobiDB-lite"/>
    </source>
</evidence>
<evidence type="ECO:0000256" key="5">
    <source>
        <dbReference type="PROSITE-ProRule" id="PRU00309"/>
    </source>
</evidence>
<dbReference type="InterPro" id="IPR048365">
    <property type="entry name" value="TNP-like_RNaseH_N"/>
</dbReference>
<gene>
    <name evidence="9" type="ORF">FWK35_00026321</name>
</gene>
<name>A0A6G0WJW8_APHCR</name>
<feature type="region of interest" description="Disordered" evidence="7">
    <location>
        <begin position="58"/>
        <end position="82"/>
    </location>
</feature>
<evidence type="ECO:0000313" key="10">
    <source>
        <dbReference type="Proteomes" id="UP000478052"/>
    </source>
</evidence>
<dbReference type="Pfam" id="PF21789">
    <property type="entry name" value="TNP-like_RNaseH_C"/>
    <property type="match status" value="1"/>
</dbReference>
<dbReference type="Pfam" id="PF21787">
    <property type="entry name" value="TNP-like_RNaseH_N"/>
    <property type="match status" value="1"/>
</dbReference>
<keyword evidence="2 5" id="KW-0863">Zinc-finger</keyword>
<feature type="non-terminal residue" evidence="9">
    <location>
        <position position="1"/>
    </location>
</feature>
<proteinExistence type="predicted"/>